<dbReference type="KEGG" id="jar:G7057_01270"/>
<name>A0A6G7K7J6_9LACT</name>
<organism evidence="3 4">
    <name type="scientific">Jeotgalibaca arthritidis</name>
    <dbReference type="NCBI Taxonomy" id="1868794"/>
    <lineage>
        <taxon>Bacteria</taxon>
        <taxon>Bacillati</taxon>
        <taxon>Bacillota</taxon>
        <taxon>Bacilli</taxon>
        <taxon>Lactobacillales</taxon>
        <taxon>Carnobacteriaceae</taxon>
        <taxon>Jeotgalibaca</taxon>
    </lineage>
</organism>
<dbReference type="EMBL" id="CP049740">
    <property type="protein sequence ID" value="QII81234.1"/>
    <property type="molecule type" value="Genomic_DNA"/>
</dbReference>
<evidence type="ECO:0000313" key="3">
    <source>
        <dbReference type="EMBL" id="QII81234.1"/>
    </source>
</evidence>
<reference evidence="3 4" key="1">
    <citation type="journal article" date="2017" name="Int. J. Syst. Evol. Microbiol.">
        <title>Jeotgalibaca porci sp. nov. and Jeotgalibaca arthritidis sp. nov., isolated from pigs, and emended description of the genus Jeotgalibaca.</title>
        <authorList>
            <person name="Zamora L."/>
            <person name="Perez-Sancho M."/>
            <person name="Dominguez L."/>
            <person name="Fernandez-Garayzabal J.F."/>
            <person name="Vela A.I."/>
        </authorList>
    </citation>
    <scope>NUCLEOTIDE SEQUENCE [LARGE SCALE GENOMIC DNA]</scope>
    <source>
        <strain evidence="3 4">CECT 9157</strain>
    </source>
</reference>
<dbReference type="InterPro" id="IPR041229">
    <property type="entry name" value="HEPN_Apea"/>
</dbReference>
<evidence type="ECO:0000313" key="4">
    <source>
        <dbReference type="Proteomes" id="UP000501451"/>
    </source>
</evidence>
<gene>
    <name evidence="3" type="ORF">G7057_01270</name>
</gene>
<sequence length="479" mass="56165">MKEGELILNLDFSGSGYFKLGNQDETYYGNLYLNSEQGGILLKIEIKNTGGPLSYLTLPLKTDYISGELTNGFKLTLYKCNRTKMQSFIGSKDTFTYEAQFMFEGIEIPKLEQDKFSQVIFTMSDIILWGEASSYKIDMNQFSLNNNDDNESIEIYADNDYSIEYFVSGTMLPVHESFLLVEEIKLTQEPVIIIKARKSQNFNYFLTKYNIIKQFIEIAIKKEIHSIKIQAFSPSHIFEINEIKHESPINVNGYLIKRREKENTKFIDSHSYLFSLKEVLDYGDFNKYVGNCEKLEPIIDLYLDTILSTDTTAVRAFLNITQALETYHSRFKFNGTIPEFKKRIDKIILKNRPTAFKEDDKKFLMANSKYFVTLESRLAELLLSEFEVHFYTGEIDYNKFPEVIAKSRNYYTHYDENLRGKIIEREHLVPYVHILMSILEYYLLDELGFNDFQFRREKVWEALKDVRTGFEVRAASMRK</sequence>
<protein>
    <submittedName>
        <fullName evidence="3">Uncharacterized protein</fullName>
    </submittedName>
</protein>
<dbReference type="AlphaFoldDB" id="A0A6G7K7J6"/>
<evidence type="ECO:0000259" key="1">
    <source>
        <dbReference type="Pfam" id="PF18739"/>
    </source>
</evidence>
<dbReference type="Pfam" id="PF18862">
    <property type="entry name" value="ApeA_NTD1"/>
    <property type="match status" value="1"/>
</dbReference>
<proteinExistence type="predicted"/>
<accession>A0A6G7K7J6</accession>
<feature type="domain" description="Apea-like HEPN" evidence="1">
    <location>
        <begin position="318"/>
        <end position="451"/>
    </location>
</feature>
<dbReference type="Proteomes" id="UP000501451">
    <property type="component" value="Chromosome"/>
</dbReference>
<keyword evidence="4" id="KW-1185">Reference proteome</keyword>
<dbReference type="RefSeq" id="WP_166160678.1">
    <property type="nucleotide sequence ID" value="NZ_CP049740.1"/>
</dbReference>
<evidence type="ECO:0000259" key="2">
    <source>
        <dbReference type="Pfam" id="PF18862"/>
    </source>
</evidence>
<feature type="domain" description="ApeA N-terminal" evidence="2">
    <location>
        <begin position="16"/>
        <end position="281"/>
    </location>
</feature>
<dbReference type="Pfam" id="PF18739">
    <property type="entry name" value="HEPN_Apea"/>
    <property type="match status" value="1"/>
</dbReference>
<dbReference type="InterPro" id="IPR041223">
    <property type="entry name" value="ApeA_NTD"/>
</dbReference>